<organism evidence="2 3">
    <name type="scientific">Candidatus Eisenbergiella merdigallinarum</name>
    <dbReference type="NCBI Taxonomy" id="2838552"/>
    <lineage>
        <taxon>Bacteria</taxon>
        <taxon>Bacillati</taxon>
        <taxon>Bacillota</taxon>
        <taxon>Clostridia</taxon>
        <taxon>Lachnospirales</taxon>
        <taxon>Lachnospiraceae</taxon>
        <taxon>Eisenbergiella</taxon>
    </lineage>
</organism>
<dbReference type="CDD" id="cd04301">
    <property type="entry name" value="NAT_SF"/>
    <property type="match status" value="1"/>
</dbReference>
<gene>
    <name evidence="2" type="ORF">H9763_11350</name>
</gene>
<sequence length="161" mass="18277">MRIVKIESAVPKLGGLVADFRVTLRAFKGIVSRPDAASGTEELQEYLDAGFPVYAAMDGEIPVGYMVCKIEEPCVWVEQIYVIPERRGGDAAEKLLEEAEQIAKGFGEDTLYFYVHPNNDRMISFLRKHGYTVLNLLEVRKPYRNEEPAQQIEVGKNKFDY</sequence>
<evidence type="ECO:0000313" key="3">
    <source>
        <dbReference type="Proteomes" id="UP000886883"/>
    </source>
</evidence>
<comment type="caution">
    <text evidence="2">The sequence shown here is derived from an EMBL/GenBank/DDBJ whole genome shotgun (WGS) entry which is preliminary data.</text>
</comment>
<dbReference type="SUPFAM" id="SSF55729">
    <property type="entry name" value="Acyl-CoA N-acyltransferases (Nat)"/>
    <property type="match status" value="1"/>
</dbReference>
<accession>A0A9D2MTT8</accession>
<evidence type="ECO:0000313" key="2">
    <source>
        <dbReference type="EMBL" id="HJB92043.1"/>
    </source>
</evidence>
<dbReference type="GO" id="GO:0016747">
    <property type="term" value="F:acyltransferase activity, transferring groups other than amino-acyl groups"/>
    <property type="evidence" value="ECO:0007669"/>
    <property type="project" value="InterPro"/>
</dbReference>
<feature type="domain" description="N-acetyltransferase" evidence="1">
    <location>
        <begin position="15"/>
        <end position="161"/>
    </location>
</feature>
<dbReference type="Gene3D" id="3.40.630.30">
    <property type="match status" value="1"/>
</dbReference>
<dbReference type="Proteomes" id="UP000886883">
    <property type="component" value="Unassembled WGS sequence"/>
</dbReference>
<evidence type="ECO:0000259" key="1">
    <source>
        <dbReference type="PROSITE" id="PS51186"/>
    </source>
</evidence>
<reference evidence="2" key="1">
    <citation type="journal article" date="2021" name="PeerJ">
        <title>Extensive microbial diversity within the chicken gut microbiome revealed by metagenomics and culture.</title>
        <authorList>
            <person name="Gilroy R."/>
            <person name="Ravi A."/>
            <person name="Getino M."/>
            <person name="Pursley I."/>
            <person name="Horton D.L."/>
            <person name="Alikhan N.F."/>
            <person name="Baker D."/>
            <person name="Gharbi K."/>
            <person name="Hall N."/>
            <person name="Watson M."/>
            <person name="Adriaenssens E.M."/>
            <person name="Foster-Nyarko E."/>
            <person name="Jarju S."/>
            <person name="Secka A."/>
            <person name="Antonio M."/>
            <person name="Oren A."/>
            <person name="Chaudhuri R.R."/>
            <person name="La Ragione R."/>
            <person name="Hildebrand F."/>
            <person name="Pallen M.J."/>
        </authorList>
    </citation>
    <scope>NUCLEOTIDE SEQUENCE</scope>
    <source>
        <strain evidence="2">USAMLcec3-2134</strain>
    </source>
</reference>
<proteinExistence type="predicted"/>
<dbReference type="InterPro" id="IPR016181">
    <property type="entry name" value="Acyl_CoA_acyltransferase"/>
</dbReference>
<dbReference type="InterPro" id="IPR000182">
    <property type="entry name" value="GNAT_dom"/>
</dbReference>
<dbReference type="EMBL" id="DWXE01000043">
    <property type="protein sequence ID" value="HJB92043.1"/>
    <property type="molecule type" value="Genomic_DNA"/>
</dbReference>
<name>A0A9D2MTT8_9FIRM</name>
<protein>
    <submittedName>
        <fullName evidence="2">GNAT family N-acetyltransferase</fullName>
    </submittedName>
</protein>
<dbReference type="AlphaFoldDB" id="A0A9D2MTT8"/>
<reference evidence="2" key="2">
    <citation type="submission" date="2021-04" db="EMBL/GenBank/DDBJ databases">
        <authorList>
            <person name="Gilroy R."/>
        </authorList>
    </citation>
    <scope>NUCLEOTIDE SEQUENCE</scope>
    <source>
        <strain evidence="2">USAMLcec3-2134</strain>
    </source>
</reference>
<dbReference type="PROSITE" id="PS51186">
    <property type="entry name" value="GNAT"/>
    <property type="match status" value="1"/>
</dbReference>
<dbReference type="Pfam" id="PF00583">
    <property type="entry name" value="Acetyltransf_1"/>
    <property type="match status" value="1"/>
</dbReference>